<reference evidence="1" key="1">
    <citation type="submission" date="2021-06" db="EMBL/GenBank/DDBJ databases">
        <authorList>
            <person name="Hodson N. C."/>
            <person name="Mongue J. A."/>
            <person name="Jaron S. K."/>
        </authorList>
    </citation>
    <scope>NUCLEOTIDE SEQUENCE</scope>
</reference>
<dbReference type="Proteomes" id="UP000708208">
    <property type="component" value="Unassembled WGS sequence"/>
</dbReference>
<proteinExistence type="predicted"/>
<dbReference type="OrthoDB" id="687730at2759"/>
<evidence type="ECO:0000313" key="1">
    <source>
        <dbReference type="EMBL" id="CAG7819357.1"/>
    </source>
</evidence>
<comment type="caution">
    <text evidence="1">The sequence shown here is derived from an EMBL/GenBank/DDBJ whole genome shotgun (WGS) entry which is preliminary data.</text>
</comment>
<dbReference type="AlphaFoldDB" id="A0A8J2PDG3"/>
<accession>A0A8J2PDG3</accession>
<name>A0A8J2PDG3_9HEXA</name>
<organism evidence="1 2">
    <name type="scientific">Allacma fusca</name>
    <dbReference type="NCBI Taxonomy" id="39272"/>
    <lineage>
        <taxon>Eukaryota</taxon>
        <taxon>Metazoa</taxon>
        <taxon>Ecdysozoa</taxon>
        <taxon>Arthropoda</taxon>
        <taxon>Hexapoda</taxon>
        <taxon>Collembola</taxon>
        <taxon>Symphypleona</taxon>
        <taxon>Sminthuridae</taxon>
        <taxon>Allacma</taxon>
    </lineage>
</organism>
<keyword evidence="2" id="KW-1185">Reference proteome</keyword>
<dbReference type="EMBL" id="CAJVCH010447819">
    <property type="protein sequence ID" value="CAG7819357.1"/>
    <property type="molecule type" value="Genomic_DNA"/>
</dbReference>
<evidence type="ECO:0000313" key="2">
    <source>
        <dbReference type="Proteomes" id="UP000708208"/>
    </source>
</evidence>
<sequence>MILTAMGSYSQDAREACQLFKFATRKFIQYDLPYKSRVGLVTCNQTGGHVLSDMTTLGSIAIRRTLVNKLLDCETLSPCSNPRFVLNLGISAIID</sequence>
<feature type="non-terminal residue" evidence="1">
    <location>
        <position position="1"/>
    </location>
</feature>
<gene>
    <name evidence="1" type="ORF">AFUS01_LOCUS29813</name>
</gene>
<protein>
    <submittedName>
        <fullName evidence="1">Uncharacterized protein</fullName>
    </submittedName>
</protein>